<name>A0ABW2HK74_9ACTN</name>
<dbReference type="Pfam" id="PF26314">
    <property type="entry name" value="MptA_B_family"/>
    <property type="match status" value="1"/>
</dbReference>
<evidence type="ECO:0000256" key="4">
    <source>
        <dbReference type="ARBA" id="ARBA00022692"/>
    </source>
</evidence>
<feature type="transmembrane region" description="Helical" evidence="8">
    <location>
        <begin position="73"/>
        <end position="92"/>
    </location>
</feature>
<feature type="transmembrane region" description="Helical" evidence="8">
    <location>
        <begin position="47"/>
        <end position="66"/>
    </location>
</feature>
<comment type="similarity">
    <text evidence="7">Belongs to the MptA/B family.</text>
</comment>
<feature type="transmembrane region" description="Helical" evidence="8">
    <location>
        <begin position="328"/>
        <end position="346"/>
    </location>
</feature>
<keyword evidence="2 9" id="KW-0328">Glycosyltransferase</keyword>
<organism evidence="9 10">
    <name type="scientific">Paractinoplanes rhizophilus</name>
    <dbReference type="NCBI Taxonomy" id="1416877"/>
    <lineage>
        <taxon>Bacteria</taxon>
        <taxon>Bacillati</taxon>
        <taxon>Actinomycetota</taxon>
        <taxon>Actinomycetes</taxon>
        <taxon>Micromonosporales</taxon>
        <taxon>Micromonosporaceae</taxon>
        <taxon>Paractinoplanes</taxon>
    </lineage>
</organism>
<protein>
    <submittedName>
        <fullName evidence="9">Polyprenol phosphomannose-dependent alpha 1,6 mannosyltransferase MptB</fullName>
    </submittedName>
</protein>
<keyword evidence="3" id="KW-0808">Transferase</keyword>
<keyword evidence="10" id="KW-1185">Reference proteome</keyword>
<feature type="transmembrane region" description="Helical" evidence="8">
    <location>
        <begin position="240"/>
        <end position="263"/>
    </location>
</feature>
<evidence type="ECO:0000256" key="3">
    <source>
        <dbReference type="ARBA" id="ARBA00022679"/>
    </source>
</evidence>
<feature type="transmembrane region" description="Helical" evidence="8">
    <location>
        <begin position="269"/>
        <end position="287"/>
    </location>
</feature>
<evidence type="ECO:0000313" key="9">
    <source>
        <dbReference type="EMBL" id="MFC7273427.1"/>
    </source>
</evidence>
<keyword evidence="6 8" id="KW-0472">Membrane</keyword>
<proteinExistence type="inferred from homology"/>
<keyword evidence="4 8" id="KW-0812">Transmembrane</keyword>
<comment type="subcellular location">
    <subcellularLocation>
        <location evidence="1">Membrane</location>
        <topology evidence="1">Multi-pass membrane protein</topology>
    </subcellularLocation>
</comment>
<dbReference type="NCBIfam" id="NF038066">
    <property type="entry name" value="MptB"/>
    <property type="match status" value="1"/>
</dbReference>
<keyword evidence="5 8" id="KW-1133">Transmembrane helix</keyword>
<dbReference type="GO" id="GO:0016757">
    <property type="term" value="F:glycosyltransferase activity"/>
    <property type="evidence" value="ECO:0007669"/>
    <property type="project" value="UniProtKB-KW"/>
</dbReference>
<feature type="transmembrane region" description="Helical" evidence="8">
    <location>
        <begin position="393"/>
        <end position="410"/>
    </location>
</feature>
<evidence type="ECO:0000256" key="6">
    <source>
        <dbReference type="ARBA" id="ARBA00023136"/>
    </source>
</evidence>
<sequence>MSRPALVRYAGLAGSLLLAVAAWLGGASTPWQPTITPGTIYAGRDGVVLPLAWLFGTVLLIGAWWAGRRHVPAARWAYTTAGLWVVPLLPFLPLGSYDIYSYACQGWQQAAGLDPYAGGVDLLGCPWADAVAPTWRDSPAPYGPVFLLLAAVAAKAGSLTAALAVLRLFAVLGVVLIAACLPVLARRAGVPVERAVWLALACPLVPIHLVSGAHNDAVMVGFMVAGLALAVTRRPLAAGLLLGLAVGVKATAVVVVPFALLMVLPAKKAVAQLIGGVVVTLGAVSLASGRGLGWITGLEGSGVSVQWTSPPTAVGMVFRLFGVDAVPVTRAIGIVALAVTLVVLWWRALTRDPLVHAAYALAATVLLAPVFHPWYAVWALIPLAATVRRETRWLIVPAAVAAALCLPDGYNLALAVKSQGAIAVTALLCYLGIKRYATKNPDPVAAGPGHAGDQLPRRDP</sequence>
<evidence type="ECO:0000256" key="7">
    <source>
        <dbReference type="ARBA" id="ARBA00043987"/>
    </source>
</evidence>
<dbReference type="RefSeq" id="WP_378964948.1">
    <property type="nucleotide sequence ID" value="NZ_JBHTBJ010000002.1"/>
</dbReference>
<dbReference type="EMBL" id="JBHTBJ010000002">
    <property type="protein sequence ID" value="MFC7273427.1"/>
    <property type="molecule type" value="Genomic_DNA"/>
</dbReference>
<dbReference type="Proteomes" id="UP001596548">
    <property type="component" value="Unassembled WGS sequence"/>
</dbReference>
<dbReference type="InterPro" id="IPR049829">
    <property type="entry name" value="MptA/B-like"/>
</dbReference>
<reference evidence="10" key="1">
    <citation type="journal article" date="2019" name="Int. J. Syst. Evol. Microbiol.">
        <title>The Global Catalogue of Microorganisms (GCM) 10K type strain sequencing project: providing services to taxonomists for standard genome sequencing and annotation.</title>
        <authorList>
            <consortium name="The Broad Institute Genomics Platform"/>
            <consortium name="The Broad Institute Genome Sequencing Center for Infectious Disease"/>
            <person name="Wu L."/>
            <person name="Ma J."/>
        </authorList>
    </citation>
    <scope>NUCLEOTIDE SEQUENCE [LARGE SCALE GENOMIC DNA]</scope>
    <source>
        <strain evidence="10">XZYJT-10</strain>
    </source>
</reference>
<evidence type="ECO:0000256" key="2">
    <source>
        <dbReference type="ARBA" id="ARBA00022676"/>
    </source>
</evidence>
<feature type="transmembrane region" description="Helical" evidence="8">
    <location>
        <begin position="358"/>
        <end position="381"/>
    </location>
</feature>
<gene>
    <name evidence="9" type="primary">mptB</name>
    <name evidence="9" type="ORF">ACFQS1_05490</name>
</gene>
<comment type="caution">
    <text evidence="9">The sequence shown here is derived from an EMBL/GenBank/DDBJ whole genome shotgun (WGS) entry which is preliminary data.</text>
</comment>
<evidence type="ECO:0000256" key="1">
    <source>
        <dbReference type="ARBA" id="ARBA00004141"/>
    </source>
</evidence>
<feature type="transmembrane region" description="Helical" evidence="8">
    <location>
        <begin position="217"/>
        <end position="233"/>
    </location>
</feature>
<evidence type="ECO:0000256" key="5">
    <source>
        <dbReference type="ARBA" id="ARBA00022989"/>
    </source>
</evidence>
<feature type="transmembrane region" description="Helical" evidence="8">
    <location>
        <begin position="7"/>
        <end position="27"/>
    </location>
</feature>
<feature type="transmembrane region" description="Helical" evidence="8">
    <location>
        <begin position="159"/>
        <end position="183"/>
    </location>
</feature>
<evidence type="ECO:0000313" key="10">
    <source>
        <dbReference type="Proteomes" id="UP001596548"/>
    </source>
</evidence>
<accession>A0ABW2HK74</accession>
<evidence type="ECO:0000256" key="8">
    <source>
        <dbReference type="SAM" id="Phobius"/>
    </source>
</evidence>